<evidence type="ECO:0000259" key="6">
    <source>
        <dbReference type="Pfam" id="PF02754"/>
    </source>
</evidence>
<keyword evidence="1" id="KW-0004">4Fe-4S</keyword>
<comment type="caution">
    <text evidence="8">The sequence shown here is derived from an EMBL/GenBank/DDBJ whole genome shotgun (WGS) entry which is preliminary data.</text>
</comment>
<dbReference type="InterPro" id="IPR009051">
    <property type="entry name" value="Helical_ferredxn"/>
</dbReference>
<evidence type="ECO:0000259" key="7">
    <source>
        <dbReference type="Pfam" id="PF13183"/>
    </source>
</evidence>
<dbReference type="GO" id="GO:0016491">
    <property type="term" value="F:oxidoreductase activity"/>
    <property type="evidence" value="ECO:0007669"/>
    <property type="project" value="UniProtKB-KW"/>
</dbReference>
<dbReference type="PROSITE" id="PS00198">
    <property type="entry name" value="4FE4S_FER_1"/>
    <property type="match status" value="1"/>
</dbReference>
<reference evidence="8" key="2">
    <citation type="submission" date="2006-05" db="EMBL/GenBank/DDBJ databases">
        <title>Sequencing of the draft genome and assembly of Desulfuromonas acetoxidans DSM 684.</title>
        <authorList>
            <consortium name="US DOE Joint Genome Institute (JGI-PGF)"/>
            <person name="Copeland A."/>
            <person name="Lucas S."/>
            <person name="Lapidus A."/>
            <person name="Barry K."/>
            <person name="Detter J.C."/>
            <person name="Glavina del Rio T."/>
            <person name="Hammon N."/>
            <person name="Israni S."/>
            <person name="Dalin E."/>
            <person name="Tice H."/>
            <person name="Bruce D."/>
            <person name="Pitluck S."/>
            <person name="Richardson P."/>
        </authorList>
    </citation>
    <scope>NUCLEOTIDE SEQUENCE [LARGE SCALE GENOMIC DNA]</scope>
    <source>
        <strain evidence="8">DSM 684</strain>
    </source>
</reference>
<sequence length="398" mass="44717">MKNSHCQTEEILQQFTQQCVSCGLCFKECDVLSGLNLSPVAIAKILSEQGTYPDEFVEAIQKCSLCGLCGHNCPLGLEPNKLMLVARELFVRGRMVNSDDYRVLHVDHKHHLFSLYRKTWQIDYQKQHRTKSPVVFFPGCTLSSYAPQLTRTAYSWLEQQGMEVGLNEQCCGLPLASIGLGERHSRHIDRLEKEFMDAGVKQIVTACPNCFYHLHDKFDGIEVCSLYHLMVEAGIRVAAMDDPVTVHDSCPDRHSGQIGRSIRTLLDGNTLIEMAHHNASTICCGAGGLVSMVDAPLSDQRATTRLEEFRQTSTTYCVSACMGCVKRLESGQKKVTAHYADHEHPLSQPQIVHILELVFNMRINHDELQQQLEGMWSGERGQQNIQLLTEDTEPQTVA</sequence>
<keyword evidence="9" id="KW-1185">Reference proteome</keyword>
<dbReference type="InterPro" id="IPR017900">
    <property type="entry name" value="4Fe4S_Fe_S_CS"/>
</dbReference>
<dbReference type="SUPFAM" id="SSF54862">
    <property type="entry name" value="4Fe-4S ferredoxins"/>
    <property type="match status" value="1"/>
</dbReference>
<evidence type="ECO:0000256" key="3">
    <source>
        <dbReference type="ARBA" id="ARBA00023002"/>
    </source>
</evidence>
<protein>
    <submittedName>
        <fullName evidence="8">Uncharacterized protein</fullName>
    </submittedName>
</protein>
<keyword evidence="3" id="KW-0560">Oxidoreductase</keyword>
<evidence type="ECO:0000256" key="1">
    <source>
        <dbReference type="ARBA" id="ARBA00022485"/>
    </source>
</evidence>
<keyword evidence="5" id="KW-0411">Iron-sulfur</keyword>
<evidence type="ECO:0000313" key="9">
    <source>
        <dbReference type="Proteomes" id="UP000005695"/>
    </source>
</evidence>
<evidence type="ECO:0000313" key="8">
    <source>
        <dbReference type="EMBL" id="EAT16875.1"/>
    </source>
</evidence>
<dbReference type="Proteomes" id="UP000005695">
    <property type="component" value="Unassembled WGS sequence"/>
</dbReference>
<organism evidence="8 9">
    <name type="scientific">Desulfuromonas acetoxidans (strain DSM 684 / 11070)</name>
    <dbReference type="NCBI Taxonomy" id="281689"/>
    <lineage>
        <taxon>Bacteria</taxon>
        <taxon>Pseudomonadati</taxon>
        <taxon>Thermodesulfobacteriota</taxon>
        <taxon>Desulfuromonadia</taxon>
        <taxon>Desulfuromonadales</taxon>
        <taxon>Desulfuromonadaceae</taxon>
        <taxon>Desulfuromonas</taxon>
    </lineage>
</organism>
<gene>
    <name evidence="8" type="ORF">Dace_2127</name>
</gene>
<dbReference type="GO" id="GO:0046872">
    <property type="term" value="F:metal ion binding"/>
    <property type="evidence" value="ECO:0007669"/>
    <property type="project" value="UniProtKB-KW"/>
</dbReference>
<keyword evidence="2" id="KW-0479">Metal-binding</keyword>
<accession>Q1K2K6</accession>
<dbReference type="GO" id="GO:0051539">
    <property type="term" value="F:4 iron, 4 sulfur cluster binding"/>
    <property type="evidence" value="ECO:0007669"/>
    <property type="project" value="UniProtKB-KW"/>
</dbReference>
<dbReference type="AlphaFoldDB" id="Q1K2K6"/>
<dbReference type="OrthoDB" id="9803192at2"/>
<dbReference type="Pfam" id="PF02754">
    <property type="entry name" value="CCG"/>
    <property type="match status" value="2"/>
</dbReference>
<evidence type="ECO:0000256" key="5">
    <source>
        <dbReference type="ARBA" id="ARBA00023014"/>
    </source>
</evidence>
<reference evidence="8" key="1">
    <citation type="submission" date="2006-05" db="EMBL/GenBank/DDBJ databases">
        <title>Annotation of the draft genome assembly of Desulfuromonas acetoxidans DSM 684.</title>
        <authorList>
            <consortium name="US DOE Joint Genome Institute (JGI-ORNL)"/>
            <person name="Larimer F."/>
            <person name="Land M."/>
            <person name="Hauser L."/>
        </authorList>
    </citation>
    <scope>NUCLEOTIDE SEQUENCE [LARGE SCALE GENOMIC DNA]</scope>
    <source>
        <strain evidence="8">DSM 684</strain>
    </source>
</reference>
<feature type="domain" description="Cysteine-rich" evidence="6">
    <location>
        <begin position="244"/>
        <end position="325"/>
    </location>
</feature>
<dbReference type="EMBL" id="AAEW02000003">
    <property type="protein sequence ID" value="EAT16875.1"/>
    <property type="molecule type" value="Genomic_DNA"/>
</dbReference>
<feature type="domain" description="4Fe-4S ferredoxin-type" evidence="7">
    <location>
        <begin position="17"/>
        <end position="77"/>
    </location>
</feature>
<name>Q1K2K6_DESA6</name>
<feature type="domain" description="Cysteine-rich" evidence="6">
    <location>
        <begin position="134"/>
        <end position="214"/>
    </location>
</feature>
<proteinExistence type="predicted"/>
<evidence type="ECO:0000256" key="2">
    <source>
        <dbReference type="ARBA" id="ARBA00022723"/>
    </source>
</evidence>
<evidence type="ECO:0000256" key="4">
    <source>
        <dbReference type="ARBA" id="ARBA00023004"/>
    </source>
</evidence>
<dbReference type="RefSeq" id="WP_005998357.1">
    <property type="nucleotide sequence ID" value="NZ_AAEW02000003.1"/>
</dbReference>
<dbReference type="Gene3D" id="1.10.1060.10">
    <property type="entry name" value="Alpha-helical ferredoxin"/>
    <property type="match status" value="1"/>
</dbReference>
<dbReference type="InterPro" id="IPR004017">
    <property type="entry name" value="Cys_rich_dom"/>
</dbReference>
<dbReference type="PANTHER" id="PTHR43255">
    <property type="entry name" value="IRON-SULFUR-BINDING OXIDOREDUCTASE FADF-RELATED-RELATED"/>
    <property type="match status" value="1"/>
</dbReference>
<keyword evidence="4" id="KW-0408">Iron</keyword>
<dbReference type="Pfam" id="PF13183">
    <property type="entry name" value="Fer4_8"/>
    <property type="match status" value="1"/>
</dbReference>
<dbReference type="GO" id="GO:0005886">
    <property type="term" value="C:plasma membrane"/>
    <property type="evidence" value="ECO:0007669"/>
    <property type="project" value="TreeGrafter"/>
</dbReference>
<dbReference type="PANTHER" id="PTHR43255:SF1">
    <property type="entry name" value="IRON-SULFUR-BINDING OXIDOREDUCTASE FADF-RELATED"/>
    <property type="match status" value="1"/>
</dbReference>
<dbReference type="InterPro" id="IPR017896">
    <property type="entry name" value="4Fe4S_Fe-S-bd"/>
</dbReference>
<dbReference type="InterPro" id="IPR051460">
    <property type="entry name" value="HdrC_iron-sulfur_subunit"/>
</dbReference>